<reference evidence="2" key="1">
    <citation type="submission" date="2022-11" db="UniProtKB">
        <authorList>
            <consortium name="WormBaseParasite"/>
        </authorList>
    </citation>
    <scope>IDENTIFICATION</scope>
</reference>
<dbReference type="Gene3D" id="3.30.70.2800">
    <property type="match status" value="1"/>
</dbReference>
<accession>A0A915JX79</accession>
<protein>
    <submittedName>
        <fullName evidence="2">Uncharacterized protein</fullName>
    </submittedName>
</protein>
<dbReference type="InterPro" id="IPR025061">
    <property type="entry name" value="Diedel"/>
</dbReference>
<dbReference type="AlphaFoldDB" id="A0A915JX79"/>
<organism evidence="1 2">
    <name type="scientific">Romanomermis culicivorax</name>
    <name type="common">Nematode worm</name>
    <dbReference type="NCBI Taxonomy" id="13658"/>
    <lineage>
        <taxon>Eukaryota</taxon>
        <taxon>Metazoa</taxon>
        <taxon>Ecdysozoa</taxon>
        <taxon>Nematoda</taxon>
        <taxon>Enoplea</taxon>
        <taxon>Dorylaimia</taxon>
        <taxon>Mermithida</taxon>
        <taxon>Mermithoidea</taxon>
        <taxon>Mermithidae</taxon>
        <taxon>Romanomermis</taxon>
    </lineage>
</organism>
<sequence length="182" mass="20069">NGHDERKLSKIVENTCRDNVLTLNLNFSGQEQGQYGLDVYCRENLDNNLLTHCCKYLINVPNSQLNDSQLSGVSIKRFPCERIPKINTKMMIKICLIAFIMAQFAPTADAICCAEACSSRGSSLKSLLHKVKICADCSKAAPHCAFGPCNVFGCNCQGGCRAEGPCRSYDRCSQEAKKFVTE</sequence>
<proteinExistence type="predicted"/>
<name>A0A915JX79_ROMCU</name>
<dbReference type="WBParaSite" id="nRc.2.0.1.t30693-RA">
    <property type="protein sequence ID" value="nRc.2.0.1.t30693-RA"/>
    <property type="gene ID" value="nRc.2.0.1.g30693"/>
</dbReference>
<dbReference type="Proteomes" id="UP000887565">
    <property type="component" value="Unplaced"/>
</dbReference>
<evidence type="ECO:0000313" key="1">
    <source>
        <dbReference type="Proteomes" id="UP000887565"/>
    </source>
</evidence>
<keyword evidence="1" id="KW-1185">Reference proteome</keyword>
<evidence type="ECO:0000313" key="2">
    <source>
        <dbReference type="WBParaSite" id="nRc.2.0.1.t30693-RA"/>
    </source>
</evidence>
<dbReference type="Pfam" id="PF13164">
    <property type="entry name" value="Diedel"/>
    <property type="match status" value="1"/>
</dbReference>